<comment type="caution">
    <text evidence="19">The sequence shown here is derived from an EMBL/GenBank/DDBJ whole genome shotgun (WGS) entry which is preliminary data.</text>
</comment>
<accession>A0A917JSY1</accession>
<dbReference type="NCBIfam" id="TIGR01007">
    <property type="entry name" value="eps_fam"/>
    <property type="match status" value="1"/>
</dbReference>
<evidence type="ECO:0000256" key="14">
    <source>
        <dbReference type="SAM" id="Coils"/>
    </source>
</evidence>
<keyword evidence="7" id="KW-0547">Nucleotide-binding</keyword>
<evidence type="ECO:0000256" key="5">
    <source>
        <dbReference type="ARBA" id="ARBA00022679"/>
    </source>
</evidence>
<sequence>MSTNAKGTVYNHDEDEIDLSAIFSQLWANKWLIVAVVLLCLLIGGLYSARQVPQYKSDVLIQVDEKNNSSFMGGDALSSFGFSNQNNASAIISALIKSRFILTPVIQSLGLNISISPERSFWQKLVSKGEAKAEITLFNVPKDQLSEPFKLVYEGNNTIALFNAQKKPILQGKIGEVITSRTQPIRLKVKSLEAPRGTYFILKKFSSSKIVSQLTEQLKIEGLGENKKDTGLLAVSLKGSNPAVLTKILNEIAHTAKLKNAEKKSLEASQTLNFLRHQLPLAKESLASAEFELNQYRAKSGKIDIKMQASLLLDQLAELDKQLATLRINEIEMGQKYTDAHPSLVGLKRQVNEIEHEKQQLEQKIKKLPESDQIALGLMREVEVKSALYTSLLNRIQELEVVKAGMVSDVQILSLAKLPDEPLPSKTKLIYLASLFLGLMISVAIILGRKIIFPKVQDPHWTERHFNIANLAIIPFSKEQQELIKNLKTMPKGQSKLLAEINPKNLSIESLRSLRTSLQISLTCANNNIMTILGISPGVGKTFVSTNLAHLLATTGKRVLFIDADLRRGTAHKYFNLDLSPGFSELIQNKTTRDEALRATGHKNLTILSCGQYPDDPAELLTSNECKTLIDTFSKEYDIVLVDTPPVLLVTDAVLISSKASLNYLVIGANMHRQEDIEMTIKRLQAAGVPITGTIFNCQSAVAQTNINQYYSYSYYYDDNSTPNTGVVCKIKKFAKSA</sequence>
<evidence type="ECO:0000259" key="16">
    <source>
        <dbReference type="Pfam" id="PF02706"/>
    </source>
</evidence>
<dbReference type="InterPro" id="IPR032807">
    <property type="entry name" value="GNVR"/>
</dbReference>
<dbReference type="Pfam" id="PF02706">
    <property type="entry name" value="Wzz"/>
    <property type="match status" value="1"/>
</dbReference>
<dbReference type="GO" id="GO:0005524">
    <property type="term" value="F:ATP binding"/>
    <property type="evidence" value="ECO:0007669"/>
    <property type="project" value="UniProtKB-KW"/>
</dbReference>
<dbReference type="InterPro" id="IPR025669">
    <property type="entry name" value="AAA_dom"/>
</dbReference>
<proteinExistence type="inferred from homology"/>
<keyword evidence="8 19" id="KW-0418">Kinase</keyword>
<reference evidence="19" key="2">
    <citation type="submission" date="2020-09" db="EMBL/GenBank/DDBJ databases">
        <authorList>
            <person name="Sun Q."/>
            <person name="Ohkuma M."/>
        </authorList>
    </citation>
    <scope>NUCLEOTIDE SEQUENCE</scope>
    <source>
        <strain evidence="19">JCM 13919</strain>
    </source>
</reference>
<comment type="similarity">
    <text evidence="2">Belongs to the etk/wzc family.</text>
</comment>
<dbReference type="Gene3D" id="3.40.50.300">
    <property type="entry name" value="P-loop containing nucleotide triphosphate hydrolases"/>
    <property type="match status" value="1"/>
</dbReference>
<dbReference type="OrthoDB" id="9775724at2"/>
<dbReference type="GO" id="GO:0004713">
    <property type="term" value="F:protein tyrosine kinase activity"/>
    <property type="evidence" value="ECO:0007669"/>
    <property type="project" value="UniProtKB-KW"/>
</dbReference>
<dbReference type="Pfam" id="PF13807">
    <property type="entry name" value="GNVR"/>
    <property type="match status" value="1"/>
</dbReference>
<dbReference type="EMBL" id="BMOB01000003">
    <property type="protein sequence ID" value="GGI82237.1"/>
    <property type="molecule type" value="Genomic_DNA"/>
</dbReference>
<dbReference type="PANTHER" id="PTHR32309">
    <property type="entry name" value="TYROSINE-PROTEIN KINASE"/>
    <property type="match status" value="1"/>
</dbReference>
<dbReference type="Proteomes" id="UP000630149">
    <property type="component" value="Unassembled WGS sequence"/>
</dbReference>
<dbReference type="AlphaFoldDB" id="A0A917JSY1"/>
<keyword evidence="3" id="KW-1003">Cell membrane</keyword>
<evidence type="ECO:0000256" key="2">
    <source>
        <dbReference type="ARBA" id="ARBA00008883"/>
    </source>
</evidence>
<evidence type="ECO:0000256" key="13">
    <source>
        <dbReference type="ARBA" id="ARBA00053015"/>
    </source>
</evidence>
<keyword evidence="6 15" id="KW-0812">Transmembrane</keyword>
<dbReference type="CDD" id="cd05387">
    <property type="entry name" value="BY-kinase"/>
    <property type="match status" value="1"/>
</dbReference>
<dbReference type="InterPro" id="IPR050445">
    <property type="entry name" value="Bact_polysacc_biosynth/exp"/>
</dbReference>
<name>A0A917JSY1_9GAMM</name>
<evidence type="ECO:0000313" key="19">
    <source>
        <dbReference type="EMBL" id="GGI82237.1"/>
    </source>
</evidence>
<feature type="domain" description="Tyrosine-protein kinase G-rich" evidence="18">
    <location>
        <begin position="372"/>
        <end position="450"/>
    </location>
</feature>
<reference evidence="19" key="1">
    <citation type="journal article" date="2014" name="Int. J. Syst. Evol. Microbiol.">
        <title>Complete genome sequence of Corynebacterium casei LMG S-19264T (=DSM 44701T), isolated from a smear-ripened cheese.</title>
        <authorList>
            <consortium name="US DOE Joint Genome Institute (JGI-PGF)"/>
            <person name="Walter F."/>
            <person name="Albersmeier A."/>
            <person name="Kalinowski J."/>
            <person name="Ruckert C."/>
        </authorList>
    </citation>
    <scope>NUCLEOTIDE SEQUENCE</scope>
    <source>
        <strain evidence="19">JCM 13919</strain>
    </source>
</reference>
<evidence type="ECO:0000259" key="18">
    <source>
        <dbReference type="Pfam" id="PF13807"/>
    </source>
</evidence>
<keyword evidence="4" id="KW-0997">Cell inner membrane</keyword>
<feature type="transmembrane region" description="Helical" evidence="15">
    <location>
        <begin position="31"/>
        <end position="49"/>
    </location>
</feature>
<feature type="domain" description="Polysaccharide chain length determinant N-terminal" evidence="16">
    <location>
        <begin position="15"/>
        <end position="109"/>
    </location>
</feature>
<dbReference type="InterPro" id="IPR003856">
    <property type="entry name" value="LPS_length_determ_N"/>
</dbReference>
<dbReference type="InterPro" id="IPR027417">
    <property type="entry name" value="P-loop_NTPase"/>
</dbReference>
<keyword evidence="20" id="KW-1185">Reference proteome</keyword>
<protein>
    <submittedName>
        <fullName evidence="19">Tyrosine-protein kinase involved in EPS biosynthesis</fullName>
    </submittedName>
</protein>
<evidence type="ECO:0000256" key="9">
    <source>
        <dbReference type="ARBA" id="ARBA00022840"/>
    </source>
</evidence>
<feature type="transmembrane region" description="Helical" evidence="15">
    <location>
        <begin position="429"/>
        <end position="447"/>
    </location>
</feature>
<keyword evidence="14" id="KW-0175">Coiled coil</keyword>
<evidence type="ECO:0000259" key="17">
    <source>
        <dbReference type="Pfam" id="PF13614"/>
    </source>
</evidence>
<keyword evidence="10 15" id="KW-1133">Transmembrane helix</keyword>
<dbReference type="PANTHER" id="PTHR32309:SF32">
    <property type="entry name" value="TYROSINE-PROTEIN KINASE ETK-RELATED"/>
    <property type="match status" value="1"/>
</dbReference>
<dbReference type="Pfam" id="PF13614">
    <property type="entry name" value="AAA_31"/>
    <property type="match status" value="1"/>
</dbReference>
<evidence type="ECO:0000256" key="15">
    <source>
        <dbReference type="SAM" id="Phobius"/>
    </source>
</evidence>
<dbReference type="FunFam" id="3.40.50.300:FF:000527">
    <property type="entry name" value="Tyrosine-protein kinase etk"/>
    <property type="match status" value="1"/>
</dbReference>
<dbReference type="RefSeq" id="WP_131776218.1">
    <property type="nucleotide sequence ID" value="NZ_BMOB01000003.1"/>
</dbReference>
<dbReference type="Pfam" id="PF23607">
    <property type="entry name" value="WZC_N"/>
    <property type="match status" value="1"/>
</dbReference>
<keyword evidence="9" id="KW-0067">ATP-binding</keyword>
<dbReference type="GO" id="GO:0005886">
    <property type="term" value="C:plasma membrane"/>
    <property type="evidence" value="ECO:0007669"/>
    <property type="project" value="UniProtKB-SubCell"/>
</dbReference>
<evidence type="ECO:0000313" key="20">
    <source>
        <dbReference type="Proteomes" id="UP000630149"/>
    </source>
</evidence>
<evidence type="ECO:0000256" key="12">
    <source>
        <dbReference type="ARBA" id="ARBA00023137"/>
    </source>
</evidence>
<evidence type="ECO:0000256" key="3">
    <source>
        <dbReference type="ARBA" id="ARBA00022475"/>
    </source>
</evidence>
<feature type="coiled-coil region" evidence="14">
    <location>
        <begin position="309"/>
        <end position="371"/>
    </location>
</feature>
<evidence type="ECO:0000256" key="1">
    <source>
        <dbReference type="ARBA" id="ARBA00004429"/>
    </source>
</evidence>
<dbReference type="InterPro" id="IPR005702">
    <property type="entry name" value="Wzc-like_C"/>
</dbReference>
<keyword evidence="11 15" id="KW-0472">Membrane</keyword>
<gene>
    <name evidence="19" type="ORF">GCM10007966_08460</name>
</gene>
<evidence type="ECO:0000256" key="8">
    <source>
        <dbReference type="ARBA" id="ARBA00022777"/>
    </source>
</evidence>
<evidence type="ECO:0000256" key="7">
    <source>
        <dbReference type="ARBA" id="ARBA00022741"/>
    </source>
</evidence>
<evidence type="ECO:0000256" key="6">
    <source>
        <dbReference type="ARBA" id="ARBA00022692"/>
    </source>
</evidence>
<dbReference type="SUPFAM" id="SSF52540">
    <property type="entry name" value="P-loop containing nucleoside triphosphate hydrolases"/>
    <property type="match status" value="1"/>
</dbReference>
<dbReference type="GO" id="GO:0042802">
    <property type="term" value="F:identical protein binding"/>
    <property type="evidence" value="ECO:0007669"/>
    <property type="project" value="UniProtKB-ARBA"/>
</dbReference>
<evidence type="ECO:0000256" key="10">
    <source>
        <dbReference type="ARBA" id="ARBA00022989"/>
    </source>
</evidence>
<feature type="domain" description="AAA" evidence="17">
    <location>
        <begin position="536"/>
        <end position="659"/>
    </location>
</feature>
<evidence type="ECO:0000256" key="11">
    <source>
        <dbReference type="ARBA" id="ARBA00023136"/>
    </source>
</evidence>
<organism evidence="19 20">
    <name type="scientific">Legionella impletisoli</name>
    <dbReference type="NCBI Taxonomy" id="343510"/>
    <lineage>
        <taxon>Bacteria</taxon>
        <taxon>Pseudomonadati</taxon>
        <taxon>Pseudomonadota</taxon>
        <taxon>Gammaproteobacteria</taxon>
        <taxon>Legionellales</taxon>
        <taxon>Legionellaceae</taxon>
        <taxon>Legionella</taxon>
    </lineage>
</organism>
<comment type="catalytic activity">
    <reaction evidence="13">
        <text>L-tyrosyl-[protein] + ATP = O-phospho-L-tyrosyl-[protein] + ADP + H(+)</text>
        <dbReference type="Rhea" id="RHEA:10596"/>
        <dbReference type="Rhea" id="RHEA-COMP:10136"/>
        <dbReference type="Rhea" id="RHEA-COMP:20101"/>
        <dbReference type="ChEBI" id="CHEBI:15378"/>
        <dbReference type="ChEBI" id="CHEBI:30616"/>
        <dbReference type="ChEBI" id="CHEBI:46858"/>
        <dbReference type="ChEBI" id="CHEBI:61978"/>
        <dbReference type="ChEBI" id="CHEBI:456216"/>
    </reaction>
</comment>
<keyword evidence="5" id="KW-0808">Transferase</keyword>
<keyword evidence="12" id="KW-0829">Tyrosine-protein kinase</keyword>
<evidence type="ECO:0000256" key="4">
    <source>
        <dbReference type="ARBA" id="ARBA00022519"/>
    </source>
</evidence>
<comment type="subcellular location">
    <subcellularLocation>
        <location evidence="1">Cell inner membrane</location>
        <topology evidence="1">Multi-pass membrane protein</topology>
    </subcellularLocation>
</comment>